<evidence type="ECO:0000313" key="8">
    <source>
        <dbReference type="Proteomes" id="UP000215731"/>
    </source>
</evidence>
<dbReference type="RefSeq" id="WP_094553206.1">
    <property type="nucleotide sequence ID" value="NZ_NHOZ01000092.1"/>
</dbReference>
<dbReference type="EMBL" id="NHOZ01000092">
    <property type="protein sequence ID" value="OYR62553.1"/>
    <property type="molecule type" value="Genomic_DNA"/>
</dbReference>
<protein>
    <recommendedName>
        <fullName evidence="6">DNA2/NAM7 helicase-like C-terminal domain-containing protein</fullName>
    </recommendedName>
</protein>
<accession>A0A256J1K2</accession>
<keyword evidence="2" id="KW-0378">Hydrolase</keyword>
<comment type="caution">
    <text evidence="7">The sequence shown here is derived from an EMBL/GenBank/DDBJ whole genome shotgun (WGS) entry which is preliminary data.</text>
</comment>
<organism evidence="7 8">
    <name type="scientific">Halorubrum ezzemoulense</name>
    <name type="common">Halorubrum chaoviator</name>
    <dbReference type="NCBI Taxonomy" id="337243"/>
    <lineage>
        <taxon>Archaea</taxon>
        <taxon>Methanobacteriati</taxon>
        <taxon>Methanobacteriota</taxon>
        <taxon>Stenosarchaea group</taxon>
        <taxon>Halobacteria</taxon>
        <taxon>Halobacteriales</taxon>
        <taxon>Haloferacaceae</taxon>
        <taxon>Halorubrum</taxon>
    </lineage>
</organism>
<keyword evidence="1" id="KW-0547">Nucleotide-binding</keyword>
<evidence type="ECO:0000313" key="7">
    <source>
        <dbReference type="EMBL" id="OYR62553.1"/>
    </source>
</evidence>
<dbReference type="Gene3D" id="3.40.50.300">
    <property type="entry name" value="P-loop containing nucleotide triphosphate hydrolases"/>
    <property type="match status" value="2"/>
</dbReference>
<feature type="region of interest" description="Disordered" evidence="5">
    <location>
        <begin position="614"/>
        <end position="633"/>
    </location>
</feature>
<dbReference type="PANTHER" id="PTHR43788">
    <property type="entry name" value="DNA2/NAM7 HELICASE FAMILY MEMBER"/>
    <property type="match status" value="1"/>
</dbReference>
<dbReference type="Proteomes" id="UP000215731">
    <property type="component" value="Unassembled WGS sequence"/>
</dbReference>
<dbReference type="InterPro" id="IPR050534">
    <property type="entry name" value="Coronavir_polyprotein_1ab"/>
</dbReference>
<evidence type="ECO:0000256" key="1">
    <source>
        <dbReference type="ARBA" id="ARBA00022741"/>
    </source>
</evidence>
<proteinExistence type="predicted"/>
<dbReference type="SUPFAM" id="SSF52540">
    <property type="entry name" value="P-loop containing nucleoside triphosphate hydrolases"/>
    <property type="match status" value="1"/>
</dbReference>
<keyword evidence="3" id="KW-0347">Helicase</keyword>
<reference evidence="7 8" key="1">
    <citation type="journal article" date="2014" name="Front. Microbiol.">
        <title>Population and genomic analysis of the genus Halorubrum.</title>
        <authorList>
            <person name="Fullmer M.S."/>
            <person name="Soucy S.M."/>
            <person name="Swithers K.S."/>
            <person name="Makkay A.M."/>
            <person name="Wheeler R."/>
            <person name="Ventosa A."/>
            <person name="Gogarten J.P."/>
            <person name="Papke R.T."/>
        </authorList>
    </citation>
    <scope>NUCLEOTIDE SEQUENCE [LARGE SCALE GENOMIC DNA]</scope>
    <source>
        <strain evidence="7 8">Ga36</strain>
    </source>
</reference>
<evidence type="ECO:0000259" key="6">
    <source>
        <dbReference type="Pfam" id="PF13087"/>
    </source>
</evidence>
<dbReference type="Pfam" id="PF13087">
    <property type="entry name" value="AAA_12"/>
    <property type="match status" value="1"/>
</dbReference>
<dbReference type="InterPro" id="IPR027417">
    <property type="entry name" value="P-loop_NTPase"/>
</dbReference>
<dbReference type="CDD" id="cd18808">
    <property type="entry name" value="SF1_C_Upf1"/>
    <property type="match status" value="1"/>
</dbReference>
<sequence length="1595" mass="180253">MGSISEFRAEVGPVSPTKLGSFVKLERCDQYLAWEYLADGLFEEGGRFDESLLSPLYAETGTRFEEEQLAALLARRRVHKSIGVAEEEPDSVEFDKTWVELSESDSPWETGVEDVLGLIKEVERNPDGYTIVCSQAHLSGRIGTWELAGKSDIIVIRSDSTGSSRETVVDILEVKSSEERKTHHLIQAACYSTLLRQAVARDDDISEAVSFEGRIVTRSNAVTERGYSDLDKFELGPTETDIEMLLRDGGRLDQILFESADGGDAEEVEKVDAWEMTNRMSRRCAGCDFHDVCYTRAVEEDGLELLGFPEGTQEDLYDANIETLSDLGELVEYGKFEDGSKKHGFIYPTKRASEQVKIRNENLFVRVRDEVGLKDLERYSIAADIFSTEGGRNRPSDANMIPDSGYNLPAGEPEESPLPDFLISYPDRSLIRVYLYVQEDTIRERLSLLGAYVTNHDSGDKTARYVSAITEALPGAVHGDSEHATTEDKDETERELLRRFLSGGEDNNGLIDAIREVAPEDVEVDDDIEFELPGFVHLYLYSPAQRQSLTRAAKRHADHSAEFEALRTLLGLRSEIGEQDIDQEMVSVLQEEFVSRHLLRFLGFGLVQTVEQFKRPDPGSERGPPNYRTDESDSRNFSWWHEVEGERPLPLNNFFGEHLFESAVGVSLGMRVNFDLKSGLELVNQGENYSNQFPFAHRHTDTIPLEYLWGTFDVLDADWIDPDAFDDEETPETLRQMIRRFRHTGDGAGPRINRQHLLALAEKMAEGVEHIEASISEWSKNSGTPKRPLPINRLLDLEFTGVELALTAKEYMDLEFGAKDRQLRRGWRQSIPYRVHEGQSMLFQCTSEPDEDDETNAIEGDLWMPGDDVEYTESSISEGDWVVMTPVDDNQDPPVEIGVDRASDIKRMPLVHVTAIGDDGSITVAAPWNDWDHWPNSRYDFLYSHHHYLPRSSAAPDTERVFRNEENQTQIVIDEDASFILDPAHDDIVSYHCGRALQRSDSNHILHWLNDLLIGERADLETDFCDSDLIEGEPESFIESKFVEADSIDEEPNELQLRFIRETRRQLVIVQGPPGTGKTSYTTSPAVLGRAYAFEQRDESFTAAVSALSHDAVNELFENIRTVAADCRDDECFDHMKLVRVRPSSLPDQADPYDQRDDDQLVEHIAYHHDEGEERLRHLYEKFVLEADDDDAMQFLLFGPPTSIRGAVDKITPLLLDLEDLDRQEGQDHEPSVWELLEEGDSDLFDLTVVDEASMMDLPLVFLVGAFSRDDGQLMLAGDHRQMQPIRTHDWESETRETIEDTVPFLSALDFMRFLKGDINDMEYIERSSPELDDGLGPDEQEEAAIPIYPLEESFRLPQPVANLLTELFYEKDGIELGGLENREPIPSVDSENELIQEVANPDEWVSVVVHSGERDERASDIEGAITETVLDEYDIVAPADEDLGRGEISAGVVIPFTAQRDKLQGRLDDVVQAQTVEKFQGGERDLILMSMVASDPGYVNQLSEFLLSPYRFNVAASRMKRKLIIVASESVFQTSHPNADRYEDQLAWKRLYELTGALDDSVSPAARGEAHDIDTELEENATLEVYHVDLPDGS</sequence>
<dbReference type="GO" id="GO:0005524">
    <property type="term" value="F:ATP binding"/>
    <property type="evidence" value="ECO:0007669"/>
    <property type="project" value="UniProtKB-KW"/>
</dbReference>
<dbReference type="InterPro" id="IPR041679">
    <property type="entry name" value="DNA2/NAM7-like_C"/>
</dbReference>
<dbReference type="GO" id="GO:0043139">
    <property type="term" value="F:5'-3' DNA helicase activity"/>
    <property type="evidence" value="ECO:0007669"/>
    <property type="project" value="TreeGrafter"/>
</dbReference>
<dbReference type="Pfam" id="PF13245">
    <property type="entry name" value="AAA_19"/>
    <property type="match status" value="1"/>
</dbReference>
<feature type="domain" description="DNA2/NAM7 helicase-like C-terminal" evidence="6">
    <location>
        <begin position="1346"/>
        <end position="1530"/>
    </location>
</feature>
<evidence type="ECO:0000256" key="4">
    <source>
        <dbReference type="ARBA" id="ARBA00022840"/>
    </source>
</evidence>
<dbReference type="GO" id="GO:0016787">
    <property type="term" value="F:hydrolase activity"/>
    <property type="evidence" value="ECO:0007669"/>
    <property type="project" value="UniProtKB-KW"/>
</dbReference>
<gene>
    <name evidence="7" type="ORF">DJ80_09920</name>
</gene>
<evidence type="ECO:0000256" key="2">
    <source>
        <dbReference type="ARBA" id="ARBA00022801"/>
    </source>
</evidence>
<name>A0A256J1K2_HALEZ</name>
<dbReference type="PANTHER" id="PTHR43788:SF8">
    <property type="entry name" value="DNA-BINDING PROTEIN SMUBP-2"/>
    <property type="match status" value="1"/>
</dbReference>
<evidence type="ECO:0000256" key="3">
    <source>
        <dbReference type="ARBA" id="ARBA00022806"/>
    </source>
</evidence>
<dbReference type="InterPro" id="IPR047187">
    <property type="entry name" value="SF1_C_Upf1"/>
</dbReference>
<evidence type="ECO:0000256" key="5">
    <source>
        <dbReference type="SAM" id="MobiDB-lite"/>
    </source>
</evidence>
<keyword evidence="4" id="KW-0067">ATP-binding</keyword>